<proteinExistence type="predicted"/>
<dbReference type="Proteomes" id="UP000427373">
    <property type="component" value="Chromosome"/>
</dbReference>
<reference evidence="2 5" key="2">
    <citation type="submission" date="2020-08" db="EMBL/GenBank/DDBJ databases">
        <title>Genomic Encyclopedia of Type Strains, Phase IV (KMG-IV): sequencing the most valuable type-strain genomes for metagenomic binning, comparative biology and taxonomic classification.</title>
        <authorList>
            <person name="Goeker M."/>
        </authorList>
    </citation>
    <scope>NUCLEOTIDE SEQUENCE [LARGE SCALE GENOMIC DNA]</scope>
    <source>
        <strain evidence="2 5">DSM 12421</strain>
    </source>
</reference>
<dbReference type="InterPro" id="IPR029044">
    <property type="entry name" value="Nucleotide-diphossugar_trans"/>
</dbReference>
<evidence type="ECO:0000313" key="4">
    <source>
        <dbReference type="Proteomes" id="UP000427373"/>
    </source>
</evidence>
<accession>A0A650CEJ7</accession>
<evidence type="ECO:0000313" key="2">
    <source>
        <dbReference type="EMBL" id="MBB5252799.1"/>
    </source>
</evidence>
<dbReference type="Pfam" id="PF12804">
    <property type="entry name" value="NTP_transf_3"/>
    <property type="match status" value="1"/>
</dbReference>
<keyword evidence="4" id="KW-1185">Reference proteome</keyword>
<dbReference type="EMBL" id="CP045484">
    <property type="protein sequence ID" value="QGR16260.1"/>
    <property type="molecule type" value="Genomic_DNA"/>
</dbReference>
<organism evidence="3 4">
    <name type="scientific">Sulfurisphaera ohwakuensis</name>
    <dbReference type="NCBI Taxonomy" id="69656"/>
    <lineage>
        <taxon>Archaea</taxon>
        <taxon>Thermoproteota</taxon>
        <taxon>Thermoprotei</taxon>
        <taxon>Sulfolobales</taxon>
        <taxon>Sulfolobaceae</taxon>
        <taxon>Sulfurisphaera</taxon>
    </lineage>
</organism>
<keyword evidence="3" id="KW-0808">Transferase</keyword>
<dbReference type="RefSeq" id="WP_156013826.1">
    <property type="nucleotide sequence ID" value="NZ_AP031374.1"/>
</dbReference>
<dbReference type="InterPro" id="IPR025877">
    <property type="entry name" value="MobA-like_NTP_Trfase"/>
</dbReference>
<sequence>MKAIIMAGGKGTRLSPLKPLIDLCGYPMFYWVYRSLLNFTDEIYLAITRYNPLIFSSFKKVITDGKGYENDVIQAIGKVGLPVIVVPADTPFIPEEAIYKLYSCKKSICTLVTKSGFVGISLWNELKLNEYEDVYYEGEIINVNTLSDYITVKNLCKTIEYS</sequence>
<keyword evidence="2" id="KW-0548">Nucleotidyltransferase</keyword>
<dbReference type="GO" id="GO:0016779">
    <property type="term" value="F:nucleotidyltransferase activity"/>
    <property type="evidence" value="ECO:0007669"/>
    <property type="project" value="UniProtKB-KW"/>
</dbReference>
<name>A0A650CEJ7_SULOH</name>
<dbReference type="Gene3D" id="3.90.550.10">
    <property type="entry name" value="Spore Coat Polysaccharide Biosynthesis Protein SpsA, Chain A"/>
    <property type="match status" value="1"/>
</dbReference>
<protein>
    <submittedName>
        <fullName evidence="2">GTP:adenosylcobinamide-phosphate guanylyltransferase</fullName>
    </submittedName>
    <submittedName>
        <fullName evidence="3">NTP transferase domain-containing protein</fullName>
    </submittedName>
</protein>
<reference evidence="3 4" key="1">
    <citation type="submission" date="2019-10" db="EMBL/GenBank/DDBJ databases">
        <title>Genome Sequences from Six Type Strain Members of the Archaeal Family Sulfolobaceae: Acidianus ambivalens, Acidianus infernus, Metallosphaera prunae, Stygiolobus azoricus, Sulfolobus metallicus, and Sulfurisphaera ohwakuensis.</title>
        <authorList>
            <person name="Counts J.A."/>
            <person name="Kelly R.M."/>
        </authorList>
    </citation>
    <scope>NUCLEOTIDE SEQUENCE [LARGE SCALE GENOMIC DNA]</scope>
    <source>
        <strain evidence="3 4">TA-1</strain>
    </source>
</reference>
<dbReference type="SUPFAM" id="SSF53448">
    <property type="entry name" value="Nucleotide-diphospho-sugar transferases"/>
    <property type="match status" value="1"/>
</dbReference>
<gene>
    <name evidence="3" type="ORF">D1869_02895</name>
    <name evidence="2" type="ORF">HNQ62_000532</name>
</gene>
<evidence type="ECO:0000313" key="5">
    <source>
        <dbReference type="Proteomes" id="UP000582213"/>
    </source>
</evidence>
<evidence type="ECO:0000313" key="3">
    <source>
        <dbReference type="EMBL" id="QGR16260.1"/>
    </source>
</evidence>
<evidence type="ECO:0000259" key="1">
    <source>
        <dbReference type="Pfam" id="PF12804"/>
    </source>
</evidence>
<dbReference type="Proteomes" id="UP000582213">
    <property type="component" value="Unassembled WGS sequence"/>
</dbReference>
<dbReference type="GeneID" id="95643270"/>
<dbReference type="KEGG" id="soh:D1869_02895"/>
<dbReference type="AlphaFoldDB" id="A0A650CEJ7"/>
<feature type="domain" description="MobA-like NTP transferase" evidence="1">
    <location>
        <begin position="3"/>
        <end position="115"/>
    </location>
</feature>
<dbReference type="EMBL" id="JACHFY010000002">
    <property type="protein sequence ID" value="MBB5252799.1"/>
    <property type="molecule type" value="Genomic_DNA"/>
</dbReference>